<keyword evidence="2" id="KW-1185">Reference proteome</keyword>
<dbReference type="InParanoid" id="A0A0V1B7T5"/>
<organism evidence="1 2">
    <name type="scientific">Trichinella spiralis</name>
    <name type="common">Trichina worm</name>
    <dbReference type="NCBI Taxonomy" id="6334"/>
    <lineage>
        <taxon>Eukaryota</taxon>
        <taxon>Metazoa</taxon>
        <taxon>Ecdysozoa</taxon>
        <taxon>Nematoda</taxon>
        <taxon>Enoplea</taxon>
        <taxon>Dorylaimia</taxon>
        <taxon>Trichinellida</taxon>
        <taxon>Trichinellidae</taxon>
        <taxon>Trichinella</taxon>
    </lineage>
</organism>
<gene>
    <name evidence="1" type="ORF">T01_1702</name>
</gene>
<protein>
    <submittedName>
        <fullName evidence="1">Uncharacterized protein</fullName>
    </submittedName>
</protein>
<reference evidence="1 2" key="1">
    <citation type="submission" date="2015-01" db="EMBL/GenBank/DDBJ databases">
        <title>Evolution of Trichinella species and genotypes.</title>
        <authorList>
            <person name="Korhonen P.K."/>
            <person name="Edoardo P."/>
            <person name="Giuseppe L.R."/>
            <person name="Gasser R.B."/>
        </authorList>
    </citation>
    <scope>NUCLEOTIDE SEQUENCE [LARGE SCALE GENOMIC DNA]</scope>
    <source>
        <strain evidence="1">ISS3</strain>
    </source>
</reference>
<name>A0A0V1B7T5_TRISP</name>
<dbReference type="AlphaFoldDB" id="A0A0V1B7T5"/>
<proteinExistence type="predicted"/>
<dbReference type="Proteomes" id="UP000054776">
    <property type="component" value="Unassembled WGS sequence"/>
</dbReference>
<evidence type="ECO:0000313" key="1">
    <source>
        <dbReference type="EMBL" id="KRY33064.1"/>
    </source>
</evidence>
<comment type="caution">
    <text evidence="1">The sequence shown here is derived from an EMBL/GenBank/DDBJ whole genome shotgun (WGS) entry which is preliminary data.</text>
</comment>
<sequence length="90" mass="10231">MSDCEHIFSFRTMEKPSSGHVVREIACNHRFVKSNHHCARIEVTQKRSDFVATPVAEKFVRPQYGMHVAVIITDGQLTLDDEDDSVEEIG</sequence>
<evidence type="ECO:0000313" key="2">
    <source>
        <dbReference type="Proteomes" id="UP000054776"/>
    </source>
</evidence>
<dbReference type="EMBL" id="JYDH01000088">
    <property type="protein sequence ID" value="KRY33064.1"/>
    <property type="molecule type" value="Genomic_DNA"/>
</dbReference>
<accession>A0A0V1B7T5</accession>